<sequence length="296" mass="32560">MTGGVCNGYQDLEDPNVALRAPAEDRPGRQTVKELIEAAGWKIQGVNWIYQEVTGDDLIRDLIMPLTGDFEKIDANAAAWDRIAKSLDAVRHNVNNGIEELSPHWDGGAAQSFENRMRRTWTTAIEWDSQVAKFIGDRFKNMASTCRSAAKLALGLLDKVCDKLMKAAMTAWIPIVGWGRAVWMVYDVVNIVDQIRKIIQSIQTLIEGVKGMINGIKMMGTALARIPDVRDANDFFDVVDAFQDGREKFSDGTSAVGSGAWGIAKNGYKARSKFKDAEKEPRWADSPSSSSSGGGE</sequence>
<dbReference type="AlphaFoldDB" id="A0A563EZG0"/>
<dbReference type="InterPro" id="IPR036689">
    <property type="entry name" value="ESAT-6-like_sf"/>
</dbReference>
<reference evidence="2 3" key="1">
    <citation type="submission" date="2019-07" db="EMBL/GenBank/DDBJ databases">
        <title>Lentzea xizangensis sp. nov., isolated from Qinghai-Tibetan Plateau Soils.</title>
        <authorList>
            <person name="Huang J."/>
        </authorList>
    </citation>
    <scope>NUCLEOTIDE SEQUENCE [LARGE SCALE GENOMIC DNA]</scope>
    <source>
        <strain evidence="2 3">FXJ1.1311</strain>
    </source>
</reference>
<accession>A0A563EZG0</accession>
<dbReference type="SUPFAM" id="SSF140453">
    <property type="entry name" value="EsxAB dimer-like"/>
    <property type="match status" value="1"/>
</dbReference>
<evidence type="ECO:0000313" key="2">
    <source>
        <dbReference type="EMBL" id="TWP53013.1"/>
    </source>
</evidence>
<evidence type="ECO:0008006" key="4">
    <source>
        <dbReference type="Google" id="ProtNLM"/>
    </source>
</evidence>
<comment type="caution">
    <text evidence="2">The sequence shown here is derived from an EMBL/GenBank/DDBJ whole genome shotgun (WGS) entry which is preliminary data.</text>
</comment>
<evidence type="ECO:0000256" key="1">
    <source>
        <dbReference type="SAM" id="MobiDB-lite"/>
    </source>
</evidence>
<dbReference type="EMBL" id="VOBR01000004">
    <property type="protein sequence ID" value="TWP53013.1"/>
    <property type="molecule type" value="Genomic_DNA"/>
</dbReference>
<name>A0A563EZG0_9PSEU</name>
<keyword evidence="3" id="KW-1185">Reference proteome</keyword>
<feature type="compositionally biased region" description="Basic and acidic residues" evidence="1">
    <location>
        <begin position="273"/>
        <end position="283"/>
    </location>
</feature>
<proteinExistence type="predicted"/>
<dbReference type="Proteomes" id="UP000316639">
    <property type="component" value="Unassembled WGS sequence"/>
</dbReference>
<organism evidence="2 3">
    <name type="scientific">Lentzea tibetensis</name>
    <dbReference type="NCBI Taxonomy" id="2591470"/>
    <lineage>
        <taxon>Bacteria</taxon>
        <taxon>Bacillati</taxon>
        <taxon>Actinomycetota</taxon>
        <taxon>Actinomycetes</taxon>
        <taxon>Pseudonocardiales</taxon>
        <taxon>Pseudonocardiaceae</taxon>
        <taxon>Lentzea</taxon>
    </lineage>
</organism>
<feature type="region of interest" description="Disordered" evidence="1">
    <location>
        <begin position="273"/>
        <end position="296"/>
    </location>
</feature>
<evidence type="ECO:0000313" key="3">
    <source>
        <dbReference type="Proteomes" id="UP000316639"/>
    </source>
</evidence>
<protein>
    <recommendedName>
        <fullName evidence="4">WXG100 family type VII secretion target</fullName>
    </recommendedName>
</protein>
<feature type="compositionally biased region" description="Low complexity" evidence="1">
    <location>
        <begin position="286"/>
        <end position="296"/>
    </location>
</feature>
<dbReference type="OrthoDB" id="5125341at2"/>
<dbReference type="Gene3D" id="1.10.287.1060">
    <property type="entry name" value="ESAT-6-like"/>
    <property type="match status" value="1"/>
</dbReference>
<dbReference type="RefSeq" id="WP_146350266.1">
    <property type="nucleotide sequence ID" value="NZ_VOBR01000004.1"/>
</dbReference>
<gene>
    <name evidence="2" type="ORF">FKR81_07930</name>
</gene>